<keyword evidence="2" id="KW-1185">Reference proteome</keyword>
<protein>
    <submittedName>
        <fullName evidence="1">Uncharacterized protein</fullName>
    </submittedName>
</protein>
<dbReference type="EMBL" id="AP023086">
    <property type="protein sequence ID" value="BCD99505.1"/>
    <property type="molecule type" value="Genomic_DNA"/>
</dbReference>
<gene>
    <name evidence="1" type="ORF">MARGE09_P3707</name>
</gene>
<evidence type="ECO:0000313" key="1">
    <source>
        <dbReference type="EMBL" id="BCD99505.1"/>
    </source>
</evidence>
<sequence>MGIEYTLSLHGDIEVASIIDHLTSSEEYEDHGTFLSKEGIKIFVQDAQGLSAQIIEDEFGFYPKIQITFMLNKFSDLALLQKRVITVVDSLLRKETGDTVLLFNGESVILLRIGSELRLNKNEKFWQDDILSLVNPPYKFETIESI</sequence>
<dbReference type="Proteomes" id="UP001320119">
    <property type="component" value="Chromosome"/>
</dbReference>
<proteinExistence type="predicted"/>
<reference evidence="1 2" key="1">
    <citation type="journal article" date="2022" name="IScience">
        <title>An ultrasensitive nanofiber-based assay for enzymatic hydrolysis and deep-sea microbial degradation of cellulose.</title>
        <authorList>
            <person name="Tsudome M."/>
            <person name="Tachioka M."/>
            <person name="Miyazaki M."/>
            <person name="Uchimura K."/>
            <person name="Tsuda M."/>
            <person name="Takaki Y."/>
            <person name="Deguchi S."/>
        </authorList>
    </citation>
    <scope>NUCLEOTIDE SEQUENCE [LARGE SCALE GENOMIC DNA]</scope>
    <source>
        <strain evidence="1 2">GE09</strain>
    </source>
</reference>
<dbReference type="InterPro" id="IPR049799">
    <property type="entry name" value="SitI3-like"/>
</dbReference>
<dbReference type="AlphaFoldDB" id="A0AAN1WKZ5"/>
<dbReference type="RefSeq" id="WP_236984773.1">
    <property type="nucleotide sequence ID" value="NZ_AP023086.1"/>
</dbReference>
<evidence type="ECO:0000313" key="2">
    <source>
        <dbReference type="Proteomes" id="UP001320119"/>
    </source>
</evidence>
<dbReference type="KEGG" id="marq:MARGE09_P3707"/>
<name>A0AAN1WKZ5_9GAMM</name>
<organism evidence="1 2">
    <name type="scientific">Marinagarivorans cellulosilyticus</name>
    <dbReference type="NCBI Taxonomy" id="2721545"/>
    <lineage>
        <taxon>Bacteria</taxon>
        <taxon>Pseudomonadati</taxon>
        <taxon>Pseudomonadota</taxon>
        <taxon>Gammaproteobacteria</taxon>
        <taxon>Cellvibrionales</taxon>
        <taxon>Cellvibrionaceae</taxon>
        <taxon>Marinagarivorans</taxon>
    </lineage>
</organism>
<dbReference type="NCBIfam" id="NF040657">
    <property type="entry name" value="immun_SitI3"/>
    <property type="match status" value="1"/>
</dbReference>
<accession>A0AAN1WKZ5</accession>